<sequence>MKRRVFLSAAAAGCSALAGGESRVFAQTSPLAAGRSARTAPGTARSTILFFLSGGASHIDMWDMKPAAPLEYRGPFQPISTSAPGVTLCQHLPLLAQQAHHLALLNSIGGSVSTNDHHAGYYYNLTGHVPDSTFLSLGNNRTPYASDWPSMATVAGSRRPP</sequence>
<reference evidence="1 2" key="2">
    <citation type="submission" date="2019-08" db="EMBL/GenBank/DDBJ databases">
        <authorList>
            <person name="Henke P."/>
        </authorList>
    </citation>
    <scope>NUCLEOTIDE SEQUENCE [LARGE SCALE GENOMIC DNA]</scope>
    <source>
        <strain evidence="1">Phe10_nw2017</strain>
    </source>
</reference>
<dbReference type="AlphaFoldDB" id="A0A5C6M5L0"/>
<dbReference type="EMBL" id="SRHE01000323">
    <property type="protein sequence ID" value="TWW09282.1"/>
    <property type="molecule type" value="Genomic_DNA"/>
</dbReference>
<proteinExistence type="predicted"/>
<feature type="non-terminal residue" evidence="1">
    <location>
        <position position="161"/>
    </location>
</feature>
<keyword evidence="2" id="KW-1185">Reference proteome</keyword>
<comment type="caution">
    <text evidence="1">The sequence shown here is derived from an EMBL/GenBank/DDBJ whole genome shotgun (WGS) entry which is preliminary data.</text>
</comment>
<evidence type="ECO:0000313" key="1">
    <source>
        <dbReference type="EMBL" id="TWW09282.1"/>
    </source>
</evidence>
<name>A0A5C6M5L0_9PLAN</name>
<accession>A0A5C6M5L0</accession>
<protein>
    <recommendedName>
        <fullName evidence="3">DUF1501 domain-containing protein</fullName>
    </recommendedName>
</protein>
<dbReference type="InterPro" id="IPR010869">
    <property type="entry name" value="DUF1501"/>
</dbReference>
<evidence type="ECO:0000313" key="2">
    <source>
        <dbReference type="Proteomes" id="UP000321083"/>
    </source>
</evidence>
<dbReference type="Proteomes" id="UP000321083">
    <property type="component" value="Unassembled WGS sequence"/>
</dbReference>
<organism evidence="1 2">
    <name type="scientific">Planctomyces bekefii</name>
    <dbReference type="NCBI Taxonomy" id="1653850"/>
    <lineage>
        <taxon>Bacteria</taxon>
        <taxon>Pseudomonadati</taxon>
        <taxon>Planctomycetota</taxon>
        <taxon>Planctomycetia</taxon>
        <taxon>Planctomycetales</taxon>
        <taxon>Planctomycetaceae</taxon>
        <taxon>Planctomyces</taxon>
    </lineage>
</organism>
<dbReference type="Pfam" id="PF07394">
    <property type="entry name" value="DUF1501"/>
    <property type="match status" value="1"/>
</dbReference>
<evidence type="ECO:0008006" key="3">
    <source>
        <dbReference type="Google" id="ProtNLM"/>
    </source>
</evidence>
<reference evidence="1 2" key="1">
    <citation type="submission" date="2019-08" db="EMBL/GenBank/DDBJ databases">
        <title>100 year-old enigma solved: identification of Planctomyces bekefii, the type genus and species of the phylum Planctomycetes.</title>
        <authorList>
            <person name="Svetlana D.N."/>
            <person name="Overmann J."/>
        </authorList>
    </citation>
    <scope>NUCLEOTIDE SEQUENCE [LARGE SCALE GENOMIC DNA]</scope>
    <source>
        <strain evidence="1">Phe10_nw2017</strain>
    </source>
</reference>
<gene>
    <name evidence="1" type="ORF">E3A20_15910</name>
</gene>